<proteinExistence type="predicted"/>
<dbReference type="EMBL" id="AWUE01013393">
    <property type="protein sequence ID" value="OMP07135.1"/>
    <property type="molecule type" value="Genomic_DNA"/>
</dbReference>
<organism evidence="1 2">
    <name type="scientific">Corchorus olitorius</name>
    <dbReference type="NCBI Taxonomy" id="93759"/>
    <lineage>
        <taxon>Eukaryota</taxon>
        <taxon>Viridiplantae</taxon>
        <taxon>Streptophyta</taxon>
        <taxon>Embryophyta</taxon>
        <taxon>Tracheophyta</taxon>
        <taxon>Spermatophyta</taxon>
        <taxon>Magnoliopsida</taxon>
        <taxon>eudicotyledons</taxon>
        <taxon>Gunneridae</taxon>
        <taxon>Pentapetalae</taxon>
        <taxon>rosids</taxon>
        <taxon>malvids</taxon>
        <taxon>Malvales</taxon>
        <taxon>Malvaceae</taxon>
        <taxon>Grewioideae</taxon>
        <taxon>Apeibeae</taxon>
        <taxon>Corchorus</taxon>
    </lineage>
</organism>
<dbReference type="OrthoDB" id="10635662at2759"/>
<evidence type="ECO:0000313" key="1">
    <source>
        <dbReference type="EMBL" id="OMP07135.1"/>
    </source>
</evidence>
<accession>A0A1R3KJ70</accession>
<dbReference type="AlphaFoldDB" id="A0A1R3KJ70"/>
<evidence type="ECO:0000313" key="2">
    <source>
        <dbReference type="Proteomes" id="UP000187203"/>
    </source>
</evidence>
<name>A0A1R3KJ70_9ROSI</name>
<reference evidence="2" key="1">
    <citation type="submission" date="2013-09" db="EMBL/GenBank/DDBJ databases">
        <title>Corchorus olitorius genome sequencing.</title>
        <authorList>
            <person name="Alam M."/>
            <person name="Haque M.S."/>
            <person name="Islam M.S."/>
            <person name="Emdad E.M."/>
            <person name="Islam M.M."/>
            <person name="Ahmed B."/>
            <person name="Halim A."/>
            <person name="Hossen Q.M.M."/>
            <person name="Hossain M.Z."/>
            <person name="Ahmed R."/>
            <person name="Khan M.M."/>
            <person name="Islam R."/>
            <person name="Rashid M.M."/>
            <person name="Khan S.A."/>
            <person name="Rahman M.S."/>
            <person name="Alam M."/>
            <person name="Yahiya A.S."/>
            <person name="Khan M.S."/>
            <person name="Azam M.S."/>
            <person name="Haque T."/>
            <person name="Lashkar M.Z.H."/>
            <person name="Akhand A.I."/>
            <person name="Morshed G."/>
            <person name="Roy S."/>
            <person name="Uddin K.S."/>
            <person name="Rabeya T."/>
            <person name="Hossain A.S."/>
            <person name="Chowdhury A."/>
            <person name="Snigdha A.R."/>
            <person name="Mortoza M.S."/>
            <person name="Matin S.A."/>
            <person name="Hoque S.M.E."/>
            <person name="Islam M.K."/>
            <person name="Roy D.K."/>
            <person name="Haider R."/>
            <person name="Moosa M.M."/>
            <person name="Elias S.M."/>
            <person name="Hasan A.M."/>
            <person name="Jahan S."/>
            <person name="Shafiuddin M."/>
            <person name="Mahmood N."/>
            <person name="Shommy N.S."/>
        </authorList>
    </citation>
    <scope>NUCLEOTIDE SEQUENCE [LARGE SCALE GENOMIC DNA]</scope>
    <source>
        <strain evidence="2">cv. O-4</strain>
    </source>
</reference>
<keyword evidence="2" id="KW-1185">Reference proteome</keyword>
<gene>
    <name evidence="1" type="ORF">COLO4_07602</name>
</gene>
<comment type="caution">
    <text evidence="1">The sequence shown here is derived from an EMBL/GenBank/DDBJ whole genome shotgun (WGS) entry which is preliminary data.</text>
</comment>
<sequence length="273" mass="30190">MLMPKGLGGAQIVPRKLLGHHAFKKSPSMIIMIILLQWLRDTTSDGSATAVKALDNAEIMSTSMQAVPAQNSFDTNDDSFRNDFAKIGCYLIRASDLPWARKVLHAHPNLFDGMTLGAHIIGAAFEIFCCVLREMESTPMDKVTSVLLRKWSKPIKDALTVGLKVDFARHHLKQVTYDFLGSVLNANFDYRVGLCDSKIEDRLDTIETMHSTLVRLVLAGVAFQPTLPFPSTQQPRLRQGVNQSTPTRSISAFFTCIRPDTAPLLTSIVSLSS</sequence>
<dbReference type="Proteomes" id="UP000187203">
    <property type="component" value="Unassembled WGS sequence"/>
</dbReference>
<protein>
    <submittedName>
        <fullName evidence="1">Uncharacterized protein</fullName>
    </submittedName>
</protein>